<dbReference type="InterPro" id="IPR012334">
    <property type="entry name" value="Pectin_lyas_fold"/>
</dbReference>
<evidence type="ECO:0000313" key="3">
    <source>
        <dbReference type="Proteomes" id="UP001281761"/>
    </source>
</evidence>
<reference evidence="2 3" key="1">
    <citation type="journal article" date="2022" name="bioRxiv">
        <title>Genomics of Preaxostyla Flagellates Illuminates Evolutionary Transitions and the Path Towards Mitochondrial Loss.</title>
        <authorList>
            <person name="Novak L.V.F."/>
            <person name="Treitli S.C."/>
            <person name="Pyrih J."/>
            <person name="Halakuc P."/>
            <person name="Pipaliya S.V."/>
            <person name="Vacek V."/>
            <person name="Brzon O."/>
            <person name="Soukal P."/>
            <person name="Eme L."/>
            <person name="Dacks J.B."/>
            <person name="Karnkowska A."/>
            <person name="Elias M."/>
            <person name="Hampl V."/>
        </authorList>
    </citation>
    <scope>NUCLEOTIDE SEQUENCE [LARGE SCALE GENOMIC DNA]</scope>
    <source>
        <strain evidence="2">NAU3</strain>
        <tissue evidence="2">Gut</tissue>
    </source>
</reference>
<name>A0ABQ9X0J0_9EUKA</name>
<dbReference type="Proteomes" id="UP001281761">
    <property type="component" value="Unassembled WGS sequence"/>
</dbReference>
<dbReference type="Pfam" id="PF13229">
    <property type="entry name" value="Beta_helix"/>
    <property type="match status" value="1"/>
</dbReference>
<dbReference type="EMBL" id="JARBJD010000273">
    <property type="protein sequence ID" value="KAK2945093.1"/>
    <property type="molecule type" value="Genomic_DNA"/>
</dbReference>
<gene>
    <name evidence="2" type="ORF">BLNAU_19991</name>
</gene>
<organism evidence="2 3">
    <name type="scientific">Blattamonas nauphoetae</name>
    <dbReference type="NCBI Taxonomy" id="2049346"/>
    <lineage>
        <taxon>Eukaryota</taxon>
        <taxon>Metamonada</taxon>
        <taxon>Preaxostyla</taxon>
        <taxon>Oxymonadida</taxon>
        <taxon>Blattamonas</taxon>
    </lineage>
</organism>
<dbReference type="Gene3D" id="2.160.20.10">
    <property type="entry name" value="Single-stranded right-handed beta-helix, Pectin lyase-like"/>
    <property type="match status" value="1"/>
</dbReference>
<evidence type="ECO:0000313" key="2">
    <source>
        <dbReference type="EMBL" id="KAK2945093.1"/>
    </source>
</evidence>
<keyword evidence="3" id="KW-1185">Reference proteome</keyword>
<dbReference type="InterPro" id="IPR011050">
    <property type="entry name" value="Pectin_lyase_fold/virulence"/>
</dbReference>
<dbReference type="SUPFAM" id="SSF51126">
    <property type="entry name" value="Pectin lyase-like"/>
    <property type="match status" value="1"/>
</dbReference>
<evidence type="ECO:0000259" key="1">
    <source>
        <dbReference type="Pfam" id="PF13229"/>
    </source>
</evidence>
<comment type="caution">
    <text evidence="2">The sequence shown here is derived from an EMBL/GenBank/DDBJ whole genome shotgun (WGS) entry which is preliminary data.</text>
</comment>
<sequence>MPDIWEGREYKTIDEDSAIWFALISRDFSVVVIAGFLWDCCREQSVTPMRLCQRSHGLTVSETVGALQGAVLQDHNFGGSHLCRNSSFSACRSSFLSFPDITVFPGLSRFFVEAHKHKLTSYDFVCQVADRHTFWLPDYAIEPPEEYTYPTQLTPITFTDCTFTDVKDETEDPQFAGGGALHLLTTSHLLVKGCTFINCETTHGSGGAIYVQYGEDKPEQIRIESSTFKDCSSPSGDGGGICVRPEVTLELVSSTFENFSALTGSGGAVCTRYCAVSLSTFKDNKAQTGGGLACSSGLTLHFSHFEGNEASSDPDFNGRFPYDNLFPFFGISYSDPHWTAQSDVLVVRSDGTDTTPCTLIEPCSLLSTAVSLAQFEGSAEIMVGTGSFGSATISETQALILNGLFAETDRQTTPPTTSFSIEVNDDSRLTIDTFSLFPLEGKPLVRHGQWSV</sequence>
<accession>A0ABQ9X0J0</accession>
<dbReference type="InterPro" id="IPR039448">
    <property type="entry name" value="Beta_helix"/>
</dbReference>
<feature type="domain" description="Right handed beta helix" evidence="1">
    <location>
        <begin position="156"/>
        <end position="309"/>
    </location>
</feature>
<proteinExistence type="predicted"/>
<protein>
    <recommendedName>
        <fullName evidence="1">Right handed beta helix domain-containing protein</fullName>
    </recommendedName>
</protein>